<name>I5BU59_9BACT</name>
<comment type="similarity">
    <text evidence="1 4 7">Belongs to the aldehyde dehydrogenase family.</text>
</comment>
<dbReference type="SUPFAM" id="SSF53720">
    <property type="entry name" value="ALDH-like"/>
    <property type="match status" value="1"/>
</dbReference>
<dbReference type="FunFam" id="3.40.605.10:FF:000004">
    <property type="entry name" value="Aldehyde dehydrogenase"/>
    <property type="match status" value="1"/>
</dbReference>
<feature type="active site" evidence="5">
    <location>
        <position position="253"/>
    </location>
</feature>
<evidence type="ECO:0000313" key="9">
    <source>
        <dbReference type="EMBL" id="EIM73111.1"/>
    </source>
</evidence>
<evidence type="ECO:0000256" key="5">
    <source>
        <dbReference type="PIRSR" id="PIRSR036492-1"/>
    </source>
</evidence>
<reference evidence="9 10" key="1">
    <citation type="submission" date="2012-05" db="EMBL/GenBank/DDBJ databases">
        <title>Genome sequence of Nitritalea halalkaliphila LW7.</title>
        <authorList>
            <person name="Jangir P.K."/>
            <person name="Singh A."/>
            <person name="Shivaji S."/>
            <person name="Sharma R."/>
        </authorList>
    </citation>
    <scope>NUCLEOTIDE SEQUENCE [LARGE SCALE GENOMIC DNA]</scope>
    <source>
        <strain evidence="9 10">LW7</strain>
    </source>
</reference>
<dbReference type="PROSITE" id="PS00687">
    <property type="entry name" value="ALDEHYDE_DEHYDR_GLU"/>
    <property type="match status" value="1"/>
</dbReference>
<evidence type="ECO:0000256" key="4">
    <source>
        <dbReference type="PIRNR" id="PIRNR036492"/>
    </source>
</evidence>
<dbReference type="Gene3D" id="3.40.309.10">
    <property type="entry name" value="Aldehyde Dehydrogenase, Chain A, domain 2"/>
    <property type="match status" value="1"/>
</dbReference>
<dbReference type="InterPro" id="IPR016163">
    <property type="entry name" value="Ald_DH_C"/>
</dbReference>
<evidence type="ECO:0000256" key="7">
    <source>
        <dbReference type="RuleBase" id="RU003345"/>
    </source>
</evidence>
<dbReference type="Gene3D" id="3.40.605.10">
    <property type="entry name" value="Aldehyde Dehydrogenase, Chain A, domain 1"/>
    <property type="match status" value="1"/>
</dbReference>
<evidence type="ECO:0000256" key="3">
    <source>
        <dbReference type="ARBA" id="ARBA00023027"/>
    </source>
</evidence>
<dbReference type="PATRIC" id="fig|1189621.3.peg.3857"/>
<dbReference type="Pfam" id="PF00171">
    <property type="entry name" value="Aldedh"/>
    <property type="match status" value="1"/>
</dbReference>
<dbReference type="FunFam" id="3.40.309.10:FF:000003">
    <property type="entry name" value="Aldehyde dehydrogenase"/>
    <property type="match status" value="1"/>
</dbReference>
<proteinExistence type="inferred from homology"/>
<evidence type="ECO:0000256" key="1">
    <source>
        <dbReference type="ARBA" id="ARBA00009986"/>
    </source>
</evidence>
<dbReference type="GO" id="GO:0004029">
    <property type="term" value="F:aldehyde dehydrogenase (NAD+) activity"/>
    <property type="evidence" value="ECO:0007669"/>
    <property type="project" value="TreeGrafter"/>
</dbReference>
<feature type="active site" evidence="5 6">
    <location>
        <position position="219"/>
    </location>
</feature>
<dbReference type="InterPro" id="IPR012394">
    <property type="entry name" value="Aldehyde_DH_NAD(P)"/>
</dbReference>
<dbReference type="InterPro" id="IPR016161">
    <property type="entry name" value="Ald_DH/histidinol_DH"/>
</dbReference>
<evidence type="ECO:0000256" key="2">
    <source>
        <dbReference type="ARBA" id="ARBA00023002"/>
    </source>
</evidence>
<dbReference type="RefSeq" id="WP_009057303.1">
    <property type="nucleotide sequence ID" value="NZ_AJYA01000067.1"/>
</dbReference>
<dbReference type="GO" id="GO:0006081">
    <property type="term" value="P:aldehyde metabolic process"/>
    <property type="evidence" value="ECO:0007669"/>
    <property type="project" value="InterPro"/>
</dbReference>
<dbReference type="Proteomes" id="UP000005551">
    <property type="component" value="Unassembled WGS sequence"/>
</dbReference>
<evidence type="ECO:0000259" key="8">
    <source>
        <dbReference type="Pfam" id="PF00171"/>
    </source>
</evidence>
<dbReference type="InterPro" id="IPR029510">
    <property type="entry name" value="Ald_DH_CS_GLU"/>
</dbReference>
<keyword evidence="2 4" id="KW-0560">Oxidoreductase</keyword>
<keyword evidence="3" id="KW-0520">NAD</keyword>
<dbReference type="InterPro" id="IPR015590">
    <property type="entry name" value="Aldehyde_DH_dom"/>
</dbReference>
<evidence type="ECO:0000256" key="6">
    <source>
        <dbReference type="PROSITE-ProRule" id="PRU10007"/>
    </source>
</evidence>
<dbReference type="STRING" id="1189621.A3SI_18587"/>
<gene>
    <name evidence="9" type="ORF">A3SI_18587</name>
</gene>
<accession>I5BU59</accession>
<evidence type="ECO:0000313" key="10">
    <source>
        <dbReference type="Proteomes" id="UP000005551"/>
    </source>
</evidence>
<protein>
    <recommendedName>
        <fullName evidence="4">Aldehyde dehydrogenase</fullName>
    </recommendedName>
</protein>
<dbReference type="InterPro" id="IPR016162">
    <property type="entry name" value="Ald_DH_N"/>
</dbReference>
<dbReference type="PANTHER" id="PTHR43570">
    <property type="entry name" value="ALDEHYDE DEHYDROGENASE"/>
    <property type="match status" value="1"/>
</dbReference>
<sequence length="462" mass="50776">MQTEVLQTPFEAIDGLIAKQRAFFQSGATRSADFRIEALSRLKDAITGHEAEIVEALKADLGKSHEEAYLTEIAIVLQEIDYHLKHLRTWMAPEKVSTPLYMKPSSSKVRKEPLGCTLIIAPWNYPFQLTLNPLVGAISAGNCALLKPSEFTPNTAALLQRLVKEYFISAHVAVVCGDQEVGAHVLRHKFDLIFFTGSTKVGKIVMRAAAEHLTPVILELGGKSPCIVDLDANLDIAAKRIAWGKSLNAGQTCIAPDYVLVHSQIKEAFLAKLAAAFKKFYGKDPQNSPHYGRLVSEAAFDRLEALLDEGHIYYGGQVDREDRYIAPTIIDQVPVQGKLMEAELFGPLLPVLTFDALEEATELINSRARPLALYYFGKAEQGEQVLDRCISGGACLNDTIMHVGNHHLPFGGVGASGMGNYHGKNSFEAFSHQRAVVSTPAGFDLPAKYPPYRFFGLIKKLL</sequence>
<dbReference type="PIRSF" id="PIRSF036492">
    <property type="entry name" value="ALDH"/>
    <property type="match status" value="1"/>
</dbReference>
<dbReference type="AlphaFoldDB" id="I5BU59"/>
<comment type="caution">
    <text evidence="9">The sequence shown here is derived from an EMBL/GenBank/DDBJ whole genome shotgun (WGS) entry which is preliminary data.</text>
</comment>
<feature type="domain" description="Aldehyde dehydrogenase" evidence="8">
    <location>
        <begin position="11"/>
        <end position="436"/>
    </location>
</feature>
<dbReference type="CDD" id="cd07136">
    <property type="entry name" value="ALDH_YwdH-P39616"/>
    <property type="match status" value="1"/>
</dbReference>
<keyword evidence="10" id="KW-1185">Reference proteome</keyword>
<dbReference type="GO" id="GO:0005737">
    <property type="term" value="C:cytoplasm"/>
    <property type="evidence" value="ECO:0007669"/>
    <property type="project" value="TreeGrafter"/>
</dbReference>
<dbReference type="PANTHER" id="PTHR43570:SF16">
    <property type="entry name" value="ALDEHYDE DEHYDROGENASE TYPE III, ISOFORM Q"/>
    <property type="match status" value="1"/>
</dbReference>
<organism evidence="9 10">
    <name type="scientific">Nitritalea halalkaliphila LW7</name>
    <dbReference type="NCBI Taxonomy" id="1189621"/>
    <lineage>
        <taxon>Bacteria</taxon>
        <taxon>Pseudomonadati</taxon>
        <taxon>Bacteroidota</taxon>
        <taxon>Cytophagia</taxon>
        <taxon>Cytophagales</taxon>
        <taxon>Cyclobacteriaceae</taxon>
        <taxon>Nitritalea</taxon>
    </lineage>
</organism>
<dbReference type="EMBL" id="AJYA01000067">
    <property type="protein sequence ID" value="EIM73111.1"/>
    <property type="molecule type" value="Genomic_DNA"/>
</dbReference>